<keyword evidence="1" id="KW-1133">Transmembrane helix</keyword>
<evidence type="ECO:0000313" key="3">
    <source>
        <dbReference type="Proteomes" id="UP001585080"/>
    </source>
</evidence>
<organism evidence="2 3">
    <name type="scientific">Streptomyces broussonetiae</name>
    <dbReference type="NCBI Taxonomy" id="2686304"/>
    <lineage>
        <taxon>Bacteria</taxon>
        <taxon>Bacillati</taxon>
        <taxon>Actinomycetota</taxon>
        <taxon>Actinomycetes</taxon>
        <taxon>Kitasatosporales</taxon>
        <taxon>Streptomycetaceae</taxon>
        <taxon>Streptomyces</taxon>
    </lineage>
</organism>
<dbReference type="EMBL" id="JAYMRP010000005">
    <property type="protein sequence ID" value="MFB8772793.1"/>
    <property type="molecule type" value="Genomic_DNA"/>
</dbReference>
<keyword evidence="1" id="KW-0812">Transmembrane</keyword>
<comment type="caution">
    <text evidence="2">The sequence shown here is derived from an EMBL/GenBank/DDBJ whole genome shotgun (WGS) entry which is preliminary data.</text>
</comment>
<gene>
    <name evidence="2" type="ORF">VSS16_08575</name>
</gene>
<evidence type="ECO:0000256" key="1">
    <source>
        <dbReference type="SAM" id="Phobius"/>
    </source>
</evidence>
<keyword evidence="1" id="KW-0472">Membrane</keyword>
<reference evidence="2 3" key="1">
    <citation type="submission" date="2024-01" db="EMBL/GenBank/DDBJ databases">
        <title>Genome mining of biosynthetic gene clusters to explore secondary metabolites of Streptomyces sp.</title>
        <authorList>
            <person name="Baig A."/>
            <person name="Ajitkumar Shintre N."/>
            <person name="Kumar H."/>
            <person name="Anbarasu A."/>
            <person name="Ramaiah S."/>
        </authorList>
    </citation>
    <scope>NUCLEOTIDE SEQUENCE [LARGE SCALE GENOMIC DNA]</scope>
    <source>
        <strain evidence="2 3">A57</strain>
    </source>
</reference>
<dbReference type="Proteomes" id="UP001585080">
    <property type="component" value="Unassembled WGS sequence"/>
</dbReference>
<keyword evidence="3" id="KW-1185">Reference proteome</keyword>
<name>A0ABV5E7F9_9ACTN</name>
<dbReference type="RefSeq" id="WP_210922350.1">
    <property type="nucleotide sequence ID" value="NZ_JAYMRP010000005.1"/>
</dbReference>
<accession>A0ABV5E7F9</accession>
<sequence>MAHTASRTVIRARGRRHPLVATLMALPLAVLLLVVFDGWETVTTQASSVGEMLGR</sequence>
<proteinExistence type="predicted"/>
<evidence type="ECO:0000313" key="2">
    <source>
        <dbReference type="EMBL" id="MFB8772793.1"/>
    </source>
</evidence>
<feature type="transmembrane region" description="Helical" evidence="1">
    <location>
        <begin position="20"/>
        <end position="39"/>
    </location>
</feature>
<protein>
    <submittedName>
        <fullName evidence="2">Uncharacterized protein</fullName>
    </submittedName>
</protein>